<geneLocation type="plasmid" evidence="1 2">
    <name>pVIM-24-ZDHY414</name>
</geneLocation>
<protein>
    <submittedName>
        <fullName evidence="1">Uncharacterized protein</fullName>
    </submittedName>
</protein>
<name>A0A7S9Q5P0_9PSED</name>
<evidence type="ECO:0000313" key="2">
    <source>
        <dbReference type="Proteomes" id="UP000594430"/>
    </source>
</evidence>
<dbReference type="RefSeq" id="WP_196110764.1">
    <property type="nucleotide sequence ID" value="NZ_CP064945.1"/>
</dbReference>
<dbReference type="AlphaFoldDB" id="A0A7S9Q5P0"/>
<evidence type="ECO:0000313" key="1">
    <source>
        <dbReference type="EMBL" id="QPH51623.1"/>
    </source>
</evidence>
<sequence length="186" mass="19816">MSVSIKASEQENMPMQAASLTAATIHDIAESAASAAAKNPNIAPADVYPHFYRALSKHAGVVVKHEAAEDALEMLGVLQTARVALDNCVQVFSNDLSGLQLIQPELKSASQALATVEASIDRLSKSIPVPVTLSDQLNQIEGRFPYDDAPLTTEQSAALKAKLKAEFPAPLIRFACHSMGIHWGAL</sequence>
<reference evidence="1 2" key="1">
    <citation type="submission" date="2020-11" db="EMBL/GenBank/DDBJ databases">
        <title>Pseudomonas fulva producing VIM-24.</title>
        <authorList>
            <person name="Liu S."/>
        </authorList>
    </citation>
    <scope>NUCLEOTIDE SEQUENCE [LARGE SCALE GENOMIC DNA]</scope>
    <source>
        <strain evidence="1 2">ZDHY414</strain>
        <plasmid evidence="1 2">pVIM-24-ZDHY414</plasmid>
    </source>
</reference>
<proteinExistence type="predicted"/>
<gene>
    <name evidence="1" type="ORF">IZU98_25455</name>
</gene>
<organism evidence="1 2">
    <name type="scientific">Pseudomonas fulva</name>
    <dbReference type="NCBI Taxonomy" id="47880"/>
    <lineage>
        <taxon>Bacteria</taxon>
        <taxon>Pseudomonadati</taxon>
        <taxon>Pseudomonadota</taxon>
        <taxon>Gammaproteobacteria</taxon>
        <taxon>Pseudomonadales</taxon>
        <taxon>Pseudomonadaceae</taxon>
        <taxon>Pseudomonas</taxon>
    </lineage>
</organism>
<dbReference type="EMBL" id="CP064948">
    <property type="protein sequence ID" value="QPH51623.1"/>
    <property type="molecule type" value="Genomic_DNA"/>
</dbReference>
<keyword evidence="1" id="KW-0614">Plasmid</keyword>
<accession>A0A7S9Q5P0</accession>
<dbReference type="Proteomes" id="UP000594430">
    <property type="component" value="Plasmid pVIM-24-ZDHY414"/>
</dbReference>